<keyword evidence="2" id="KW-1185">Reference proteome</keyword>
<dbReference type="InterPro" id="IPR015122">
    <property type="entry name" value="Tn916-Xis"/>
</dbReference>
<dbReference type="Proteomes" id="UP001305815">
    <property type="component" value="Chromosome"/>
</dbReference>
<dbReference type="Gene3D" id="3.90.105.50">
    <property type="match status" value="1"/>
</dbReference>
<reference evidence="2" key="1">
    <citation type="journal article" date="2023" name="Int. J. Syst. Evol. Microbiol.">
        <title>Claveliimonas bilis gen. nov., sp. nov., deoxycholic acid-producing bacteria isolated from human faeces, and reclassification of Sellimonas monacensis Zenner et al. 2021 as Claveliimonas monacensis comb. nov.</title>
        <authorList>
            <person name="Hisatomi A."/>
            <person name="Kastawa N.W.E.P.G."/>
            <person name="Song I."/>
            <person name="Ohkuma M."/>
            <person name="Fukiya S."/>
            <person name="Sakamoto M."/>
        </authorList>
    </citation>
    <scope>NUCLEOTIDE SEQUENCE [LARGE SCALE GENOMIC DNA]</scope>
    <source>
        <strain evidence="2">12BBH14</strain>
    </source>
</reference>
<protein>
    <submittedName>
        <fullName evidence="1">Excisionase from transposon Tn916</fullName>
    </submittedName>
</protein>
<dbReference type="Pfam" id="PF09035">
    <property type="entry name" value="Tn916-Xis"/>
    <property type="match status" value="1"/>
</dbReference>
<dbReference type="InterPro" id="IPR038148">
    <property type="entry name" value="Tn1545/Tn916_Xis"/>
</dbReference>
<organism evidence="1 2">
    <name type="scientific">Claveliimonas bilis</name>
    <dbReference type="NCBI Taxonomy" id="3028070"/>
    <lineage>
        <taxon>Bacteria</taxon>
        <taxon>Bacillati</taxon>
        <taxon>Bacillota</taxon>
        <taxon>Clostridia</taxon>
        <taxon>Lachnospirales</taxon>
        <taxon>Lachnospiraceae</taxon>
        <taxon>Claveliimonas</taxon>
    </lineage>
</organism>
<evidence type="ECO:0000313" key="2">
    <source>
        <dbReference type="Proteomes" id="UP001305815"/>
    </source>
</evidence>
<dbReference type="EMBL" id="AP027742">
    <property type="protein sequence ID" value="BDZ76878.1"/>
    <property type="molecule type" value="Genomic_DNA"/>
</dbReference>
<name>A0ABN6YVZ1_9FIRM</name>
<proteinExistence type="predicted"/>
<accession>A0ABN6YVZ1</accession>
<dbReference type="RefSeq" id="WP_316266489.1">
    <property type="nucleotide sequence ID" value="NZ_AP027742.1"/>
</dbReference>
<evidence type="ECO:0000313" key="1">
    <source>
        <dbReference type="EMBL" id="BDZ76878.1"/>
    </source>
</evidence>
<sequence length="76" mass="9141">MVKEQNQNVDKYDIPVWRKYTLSVQKAAKYFHIGDKKLRKLIDENPDAEFILWNGSRPQIKRRVFEQYVDEKLSAI</sequence>
<gene>
    <name evidence="1" type="primary">xis</name>
    <name evidence="1" type="ORF">Lac1_10610</name>
</gene>